<evidence type="ECO:0000313" key="1">
    <source>
        <dbReference type="EMBL" id="KHG24839.1"/>
    </source>
</evidence>
<name>A0A0B0PK88_GOSAR</name>
<dbReference type="AlphaFoldDB" id="A0A0B0PK88"/>
<sequence>MVFHRPRFWIQVTSLGIVSKVYHTVDYLLYFIS</sequence>
<evidence type="ECO:0000313" key="2">
    <source>
        <dbReference type="Proteomes" id="UP000032142"/>
    </source>
</evidence>
<accession>A0A0B0PK88</accession>
<reference evidence="2" key="1">
    <citation type="submission" date="2014-09" db="EMBL/GenBank/DDBJ databases">
        <authorList>
            <person name="Mudge J."/>
            <person name="Ramaraj T."/>
            <person name="Lindquist I.E."/>
            <person name="Bharti A.K."/>
            <person name="Sundararajan A."/>
            <person name="Cameron C.T."/>
            <person name="Woodward J.E."/>
            <person name="May G.D."/>
            <person name="Brubaker C."/>
            <person name="Broadhvest J."/>
            <person name="Wilkins T.A."/>
        </authorList>
    </citation>
    <scope>NUCLEOTIDE SEQUENCE</scope>
    <source>
        <strain evidence="2">cv. AKA8401</strain>
    </source>
</reference>
<proteinExistence type="predicted"/>
<dbReference type="Proteomes" id="UP000032142">
    <property type="component" value="Unassembled WGS sequence"/>
</dbReference>
<organism evidence="1 2">
    <name type="scientific">Gossypium arboreum</name>
    <name type="common">Tree cotton</name>
    <name type="synonym">Gossypium nanking</name>
    <dbReference type="NCBI Taxonomy" id="29729"/>
    <lineage>
        <taxon>Eukaryota</taxon>
        <taxon>Viridiplantae</taxon>
        <taxon>Streptophyta</taxon>
        <taxon>Embryophyta</taxon>
        <taxon>Tracheophyta</taxon>
        <taxon>Spermatophyta</taxon>
        <taxon>Magnoliopsida</taxon>
        <taxon>eudicotyledons</taxon>
        <taxon>Gunneridae</taxon>
        <taxon>Pentapetalae</taxon>
        <taxon>rosids</taxon>
        <taxon>malvids</taxon>
        <taxon>Malvales</taxon>
        <taxon>Malvaceae</taxon>
        <taxon>Malvoideae</taxon>
        <taxon>Gossypium</taxon>
    </lineage>
</organism>
<gene>
    <name evidence="1" type="ORF">F383_31769</name>
</gene>
<dbReference type="EMBL" id="KN430266">
    <property type="protein sequence ID" value="KHG24839.1"/>
    <property type="molecule type" value="Genomic_DNA"/>
</dbReference>
<protein>
    <submittedName>
        <fullName evidence="1">Uncharacterized protein</fullName>
    </submittedName>
</protein>
<keyword evidence="2" id="KW-1185">Reference proteome</keyword>